<evidence type="ECO:0000313" key="4">
    <source>
        <dbReference type="EMBL" id="MBR7833911.1"/>
    </source>
</evidence>
<reference evidence="4" key="1">
    <citation type="submission" date="2021-04" db="EMBL/GenBank/DDBJ databases">
        <title>Genome based classification of Actinospica acidithermotolerans sp. nov., an actinobacterium isolated from an Indonesian hot spring.</title>
        <authorList>
            <person name="Kusuma A.B."/>
            <person name="Putra K.E."/>
            <person name="Nafisah S."/>
            <person name="Loh J."/>
            <person name="Nouioui I."/>
            <person name="Goodfellow M."/>
        </authorList>
    </citation>
    <scope>NUCLEOTIDE SEQUENCE</scope>
    <source>
        <strain evidence="4">CSCA 57</strain>
    </source>
</reference>
<evidence type="ECO:0000259" key="3">
    <source>
        <dbReference type="Pfam" id="PF13400"/>
    </source>
</evidence>
<name>A0A941EMA0_9ACTN</name>
<keyword evidence="2" id="KW-1133">Transmembrane helix</keyword>
<dbReference type="InterPro" id="IPR028087">
    <property type="entry name" value="Tad_N"/>
</dbReference>
<keyword evidence="2" id="KW-0472">Membrane</keyword>
<accession>A0A941EMA0</accession>
<keyword evidence="5" id="KW-1185">Reference proteome</keyword>
<feature type="domain" description="Putative Flp pilus-assembly TadG-like N-terminal" evidence="3">
    <location>
        <begin position="16"/>
        <end position="59"/>
    </location>
</feature>
<evidence type="ECO:0000256" key="2">
    <source>
        <dbReference type="SAM" id="Phobius"/>
    </source>
</evidence>
<dbReference type="EMBL" id="JAGSOG010000043">
    <property type="protein sequence ID" value="MBR7833911.1"/>
    <property type="molecule type" value="Genomic_DNA"/>
</dbReference>
<gene>
    <name evidence="4" type="ORF">KDL01_11575</name>
</gene>
<organism evidence="4 5">
    <name type="scientific">Actinospica durhamensis</name>
    <dbReference type="NCBI Taxonomy" id="1508375"/>
    <lineage>
        <taxon>Bacteria</taxon>
        <taxon>Bacillati</taxon>
        <taxon>Actinomycetota</taxon>
        <taxon>Actinomycetes</taxon>
        <taxon>Catenulisporales</taxon>
        <taxon>Actinospicaceae</taxon>
        <taxon>Actinospica</taxon>
    </lineage>
</organism>
<evidence type="ECO:0000256" key="1">
    <source>
        <dbReference type="SAM" id="Coils"/>
    </source>
</evidence>
<protein>
    <recommendedName>
        <fullName evidence="3">Putative Flp pilus-assembly TadG-like N-terminal domain-containing protein</fullName>
    </recommendedName>
</protein>
<sequence length="165" mass="17489">MRALLRPRTRAEREQGSVSFILIGWAILLWVLLAVVVDVGLAISQRERAADLADQAARAEAQNLNLNNLRTAGTVAIVKDGCERAETYLTNKSVVGTVHYGSASLDRTFGNEGPADGPDGCRLGPGDTVTVSVDLTYSPLIFNIFGVGTITVRETGTATAQSGTQ</sequence>
<dbReference type="Proteomes" id="UP000675781">
    <property type="component" value="Unassembled WGS sequence"/>
</dbReference>
<dbReference type="AlphaFoldDB" id="A0A941EMA0"/>
<keyword evidence="2" id="KW-0812">Transmembrane</keyword>
<feature type="transmembrane region" description="Helical" evidence="2">
    <location>
        <begin position="20"/>
        <end position="43"/>
    </location>
</feature>
<keyword evidence="1" id="KW-0175">Coiled coil</keyword>
<dbReference type="RefSeq" id="WP_212528432.1">
    <property type="nucleotide sequence ID" value="NZ_JAGSOG010000043.1"/>
</dbReference>
<dbReference type="Pfam" id="PF13400">
    <property type="entry name" value="Tad"/>
    <property type="match status" value="1"/>
</dbReference>
<evidence type="ECO:0000313" key="5">
    <source>
        <dbReference type="Proteomes" id="UP000675781"/>
    </source>
</evidence>
<feature type="coiled-coil region" evidence="1">
    <location>
        <begin position="42"/>
        <end position="69"/>
    </location>
</feature>
<proteinExistence type="predicted"/>
<comment type="caution">
    <text evidence="4">The sequence shown here is derived from an EMBL/GenBank/DDBJ whole genome shotgun (WGS) entry which is preliminary data.</text>
</comment>